<keyword evidence="5" id="KW-1185">Reference proteome</keyword>
<comment type="caution">
    <text evidence="3">The sequence shown here is derived from an EMBL/GenBank/DDBJ whole genome shotgun (WGS) entry which is preliminary data.</text>
</comment>
<keyword evidence="1" id="KW-0812">Transmembrane</keyword>
<name>A0A5P0ZHJ9_9LACO</name>
<sequence length="111" mass="12220">MSRIILVFILALTMLTLLSDPTEIKAASVDTKTTNDVLGLDPSLNSQTASISSSQQIIPVALHHDMQSTDSGYYLFNMDNILYISEVIIGLNLLVFSIALVWLGIRHEKSL</sequence>
<dbReference type="RefSeq" id="WP_125705575.1">
    <property type="nucleotide sequence ID" value="NZ_JBHTOO010000027.1"/>
</dbReference>
<keyword evidence="1" id="KW-1133">Transmembrane helix</keyword>
<protein>
    <submittedName>
        <fullName evidence="3">Uncharacterized protein</fullName>
    </submittedName>
</protein>
<accession>A0A5P0ZHJ9</accession>
<evidence type="ECO:0000313" key="2">
    <source>
        <dbReference type="EMBL" id="MQS45481.1"/>
    </source>
</evidence>
<dbReference type="Proteomes" id="UP000436655">
    <property type="component" value="Unassembled WGS sequence"/>
</dbReference>
<evidence type="ECO:0000313" key="5">
    <source>
        <dbReference type="Proteomes" id="UP000436655"/>
    </source>
</evidence>
<reference evidence="4 5" key="1">
    <citation type="journal article" date="2019" name="Syst. Appl. Microbiol.">
        <title>Polyphasic characterization of two novel Lactobacillus spp. isolated from blown salami packages: Description of Lactobacillus halodurans sp. nov. and Lactobacillus salsicarnum sp. nov.</title>
        <authorList>
            <person name="Schuster J.A."/>
            <person name="Klingl A."/>
            <person name="Vogel R.F."/>
            <person name="Ehrmann M.A."/>
        </authorList>
    </citation>
    <scope>NUCLEOTIDE SEQUENCE [LARGE SCALE GENOMIC DNA]</scope>
    <source>
        <strain evidence="2 5">TMW 1.2098</strain>
        <strain evidence="3 4">TMW 1.2118</strain>
    </source>
</reference>
<gene>
    <name evidence="3" type="ORF">FHL02_05895</name>
    <name evidence="2" type="ORF">FHL03_08290</name>
</gene>
<keyword evidence="1" id="KW-0472">Membrane</keyword>
<evidence type="ECO:0000313" key="4">
    <source>
        <dbReference type="Proteomes" id="UP000380386"/>
    </source>
</evidence>
<dbReference type="AlphaFoldDB" id="A0A5P0ZHJ9"/>
<reference evidence="2" key="2">
    <citation type="submission" date="2019-05" db="EMBL/GenBank/DDBJ databases">
        <authorList>
            <person name="Schuster J.A."/>
            <person name="Ehrmann M.A."/>
        </authorList>
    </citation>
    <scope>NUCLEOTIDE SEQUENCE</scope>
    <source>
        <strain evidence="2">TMW 1.2098</strain>
    </source>
</reference>
<dbReference type="EMBL" id="VDFN01000007">
    <property type="protein sequence ID" value="MQS45481.1"/>
    <property type="molecule type" value="Genomic_DNA"/>
</dbReference>
<evidence type="ECO:0000313" key="3">
    <source>
        <dbReference type="EMBL" id="MQS52547.1"/>
    </source>
</evidence>
<dbReference type="EMBL" id="VDFM01000005">
    <property type="protein sequence ID" value="MQS52547.1"/>
    <property type="molecule type" value="Genomic_DNA"/>
</dbReference>
<proteinExistence type="predicted"/>
<feature type="transmembrane region" description="Helical" evidence="1">
    <location>
        <begin position="81"/>
        <end position="105"/>
    </location>
</feature>
<evidence type="ECO:0000256" key="1">
    <source>
        <dbReference type="SAM" id="Phobius"/>
    </source>
</evidence>
<dbReference type="Proteomes" id="UP000380386">
    <property type="component" value="Unassembled WGS sequence"/>
</dbReference>
<organism evidence="3 4">
    <name type="scientific">Companilactobacillus mishanensis</name>
    <dbReference type="NCBI Taxonomy" id="2486008"/>
    <lineage>
        <taxon>Bacteria</taxon>
        <taxon>Bacillati</taxon>
        <taxon>Bacillota</taxon>
        <taxon>Bacilli</taxon>
        <taxon>Lactobacillales</taxon>
        <taxon>Lactobacillaceae</taxon>
        <taxon>Companilactobacillus</taxon>
    </lineage>
</organism>